<accession>A0A8J7GUJ7</accession>
<comment type="caution">
    <text evidence="3">The sequence shown here is derived from an EMBL/GenBank/DDBJ whole genome shotgun (WGS) entry which is preliminary data.</text>
</comment>
<dbReference type="InterPro" id="IPR051267">
    <property type="entry name" value="STEAP_metalloreductase"/>
</dbReference>
<keyword evidence="1" id="KW-0560">Oxidoreductase</keyword>
<evidence type="ECO:0000259" key="2">
    <source>
        <dbReference type="Pfam" id="PF03807"/>
    </source>
</evidence>
<reference evidence="3" key="1">
    <citation type="submission" date="2020-11" db="EMBL/GenBank/DDBJ databases">
        <title>Sequencing the genomes of 1000 actinobacteria strains.</title>
        <authorList>
            <person name="Klenk H.-P."/>
        </authorList>
    </citation>
    <scope>NUCLEOTIDE SEQUENCE</scope>
    <source>
        <strain evidence="3">DSM 45356</strain>
    </source>
</reference>
<dbReference type="Proteomes" id="UP000622552">
    <property type="component" value="Unassembled WGS sequence"/>
</dbReference>
<dbReference type="InterPro" id="IPR028939">
    <property type="entry name" value="P5C_Rdtase_cat_N"/>
</dbReference>
<dbReference type="AlphaFoldDB" id="A0A8J7GUJ7"/>
<evidence type="ECO:0000256" key="1">
    <source>
        <dbReference type="ARBA" id="ARBA00023002"/>
    </source>
</evidence>
<keyword evidence="4" id="KW-1185">Reference proteome</keyword>
<evidence type="ECO:0000313" key="3">
    <source>
        <dbReference type="EMBL" id="MBG6139790.1"/>
    </source>
</evidence>
<feature type="domain" description="Pyrroline-5-carboxylate reductase catalytic N-terminal" evidence="2">
    <location>
        <begin position="2"/>
        <end position="91"/>
    </location>
</feature>
<sequence>MRIGLIGTGRVGATLAGHLVGVGHQVILANSRGPQSLASWLRVLGPLTSADTVNGAAHTAELVILAAPWRERSALPSPTAVTGKVVVDVMNAEPEDDLGGRTSSAWTAERLPGARVVKAFNALYWEHLRDQAGRPDRRMIPLCGDDAEAKETVAAIVVQLGFAPVDTGDLLTGSQLQEPGGAFFQRDLTESAARSVLLPAA</sequence>
<dbReference type="PANTHER" id="PTHR14239">
    <property type="entry name" value="DUDULIN-RELATED"/>
    <property type="match status" value="1"/>
</dbReference>
<evidence type="ECO:0000313" key="4">
    <source>
        <dbReference type="Proteomes" id="UP000622552"/>
    </source>
</evidence>
<gene>
    <name evidence="3" type="ORF">IW245_005984</name>
</gene>
<dbReference type="Gene3D" id="3.40.50.720">
    <property type="entry name" value="NAD(P)-binding Rossmann-like Domain"/>
    <property type="match status" value="1"/>
</dbReference>
<name>A0A8J7GUJ7_9ACTN</name>
<dbReference type="RefSeq" id="WP_197006407.1">
    <property type="nucleotide sequence ID" value="NZ_BONS01000006.1"/>
</dbReference>
<dbReference type="InterPro" id="IPR036291">
    <property type="entry name" value="NAD(P)-bd_dom_sf"/>
</dbReference>
<dbReference type="Pfam" id="PF03807">
    <property type="entry name" value="F420_oxidored"/>
    <property type="match status" value="1"/>
</dbReference>
<organism evidence="3 4">
    <name type="scientific">Longispora fulva</name>
    <dbReference type="NCBI Taxonomy" id="619741"/>
    <lineage>
        <taxon>Bacteria</taxon>
        <taxon>Bacillati</taxon>
        <taxon>Actinomycetota</taxon>
        <taxon>Actinomycetes</taxon>
        <taxon>Micromonosporales</taxon>
        <taxon>Micromonosporaceae</taxon>
        <taxon>Longispora</taxon>
    </lineage>
</organism>
<dbReference type="EMBL" id="JADOUF010000001">
    <property type="protein sequence ID" value="MBG6139790.1"/>
    <property type="molecule type" value="Genomic_DNA"/>
</dbReference>
<protein>
    <submittedName>
        <fullName evidence="3">Putative dinucleotide-binding enzyme</fullName>
    </submittedName>
</protein>
<dbReference type="GO" id="GO:0016491">
    <property type="term" value="F:oxidoreductase activity"/>
    <property type="evidence" value="ECO:0007669"/>
    <property type="project" value="UniProtKB-KW"/>
</dbReference>
<proteinExistence type="predicted"/>
<dbReference type="SUPFAM" id="SSF51735">
    <property type="entry name" value="NAD(P)-binding Rossmann-fold domains"/>
    <property type="match status" value="1"/>
</dbReference>